<comment type="caution">
    <text evidence="2">The sequence shown here is derived from an EMBL/GenBank/DDBJ whole genome shotgun (WGS) entry which is preliminary data.</text>
</comment>
<dbReference type="Pfam" id="PF05729">
    <property type="entry name" value="NACHT"/>
    <property type="match status" value="1"/>
</dbReference>
<dbReference type="InterPro" id="IPR027417">
    <property type="entry name" value="P-loop_NTPase"/>
</dbReference>
<gene>
    <name evidence="2" type="ORF">E8A74_38085</name>
</gene>
<keyword evidence="3" id="KW-1185">Reference proteome</keyword>
<dbReference type="RefSeq" id="WP_136934023.1">
    <property type="nucleotide sequence ID" value="NZ_SSMQ01000057.1"/>
</dbReference>
<evidence type="ECO:0000259" key="1">
    <source>
        <dbReference type="SMART" id="SM00382"/>
    </source>
</evidence>
<dbReference type="Gene3D" id="1.25.40.10">
    <property type="entry name" value="Tetratricopeptide repeat domain"/>
    <property type="match status" value="2"/>
</dbReference>
<dbReference type="AlphaFoldDB" id="A0A4U1IYS1"/>
<name>A0A4U1IYS1_9BACT</name>
<protein>
    <submittedName>
        <fullName evidence="2">Tetratricopeptide repeat protein</fullName>
    </submittedName>
</protein>
<sequence length="825" mass="87525">MVLTKAGLNRLLAEVLPQDADVEAFVAQNFGTIARRVARGADRAGKIALLVDNADLKVLLDKISGAHPVAVARNEHLLAEDKRVAGTPVPDAGPCVGRDALLAELAAHVHRDAPGPVLLVGDAGLGKTTLALALLHADASVRRFGGRRYVAHLDTAADTEAAVVEVSRALGVTPEAPLLNRIAEALRRAPALIVLDDLDVPLAKDPANVRDLLQRLTAIPGVAVIATSRSSVAPPDGFHVAAVKPFDEASARAAFLAIAGDARRSDPGLSFALTEAAGNPLALALLARAAGDGPLDLAVRAWHQKQNELLMREDGPESASAIEIAVALALASGRLSDEARRLAPLFAALPNGVRAEDLAAFASSGTADAGVALVALGLAQDASGRSRLRRAVREVVALQRPGAEESAKATQRYTGLALSNGPNVGWPAGDESAVRLAADSDNIEAMILRGIDGPHRIACIDASVALATFIGSSGHCTPRVVERARDAAREGGDKLGEADCTQALGDIALARGEVDEARARYLDALPLFHQARAGLSIAACLMRLGDIASERDEYDEAKLRYTDAAPYYRHIGDKLGEANCLRNLAEIAALSDNYEESRARYKEALPIYNELGDKVASATCMKGIADIAFQGTQYDEARALYQEVGPLLEELGDRLSMAQCLQNLGDIAFALGEHSVAEKHYQKALPILKELGDKLAEGTCLSTLGDVALACTEIEDAHAYYLAALPLLREVGEKMGEANCIQSLGDIALTQFEHDAARSHYENALSLFSALKDDYSIGWTHYRLAQVAADPDIFKNHLYAARDAWLRIGRQDLIDDVNTEFPGIL</sequence>
<accession>A0A4U1IYS1</accession>
<dbReference type="PANTHER" id="PTHR47691:SF3">
    <property type="entry name" value="HTH-TYPE TRANSCRIPTIONAL REGULATOR RV0890C-RELATED"/>
    <property type="match status" value="1"/>
</dbReference>
<dbReference type="Pfam" id="PF13424">
    <property type="entry name" value="TPR_12"/>
    <property type="match status" value="2"/>
</dbReference>
<dbReference type="PRINTS" id="PR00364">
    <property type="entry name" value="DISEASERSIST"/>
</dbReference>
<dbReference type="Proteomes" id="UP000309215">
    <property type="component" value="Unassembled WGS sequence"/>
</dbReference>
<dbReference type="InterPro" id="IPR011990">
    <property type="entry name" value="TPR-like_helical_dom_sf"/>
</dbReference>
<dbReference type="OrthoDB" id="5479143at2"/>
<dbReference type="SMART" id="SM00028">
    <property type="entry name" value="TPR"/>
    <property type="match status" value="6"/>
</dbReference>
<dbReference type="InterPro" id="IPR007111">
    <property type="entry name" value="NACHT_NTPase"/>
</dbReference>
<dbReference type="Gene3D" id="3.40.50.300">
    <property type="entry name" value="P-loop containing nucleotide triphosphate hydrolases"/>
    <property type="match status" value="1"/>
</dbReference>
<dbReference type="EMBL" id="SSMQ01000057">
    <property type="protein sequence ID" value="TKC99385.1"/>
    <property type="molecule type" value="Genomic_DNA"/>
</dbReference>
<dbReference type="SUPFAM" id="SSF52540">
    <property type="entry name" value="P-loop containing nucleoside triphosphate hydrolases"/>
    <property type="match status" value="1"/>
</dbReference>
<proteinExistence type="predicted"/>
<dbReference type="PANTHER" id="PTHR47691">
    <property type="entry name" value="REGULATOR-RELATED"/>
    <property type="match status" value="1"/>
</dbReference>
<organism evidence="2 3">
    <name type="scientific">Polyangium fumosum</name>
    <dbReference type="NCBI Taxonomy" id="889272"/>
    <lineage>
        <taxon>Bacteria</taxon>
        <taxon>Pseudomonadati</taxon>
        <taxon>Myxococcota</taxon>
        <taxon>Polyangia</taxon>
        <taxon>Polyangiales</taxon>
        <taxon>Polyangiaceae</taxon>
        <taxon>Polyangium</taxon>
    </lineage>
</organism>
<feature type="domain" description="AAA+ ATPase" evidence="1">
    <location>
        <begin position="113"/>
        <end position="266"/>
    </location>
</feature>
<evidence type="ECO:0000313" key="3">
    <source>
        <dbReference type="Proteomes" id="UP000309215"/>
    </source>
</evidence>
<evidence type="ECO:0000313" key="2">
    <source>
        <dbReference type="EMBL" id="TKC99385.1"/>
    </source>
</evidence>
<dbReference type="InterPro" id="IPR019734">
    <property type="entry name" value="TPR_rpt"/>
</dbReference>
<dbReference type="SMART" id="SM00382">
    <property type="entry name" value="AAA"/>
    <property type="match status" value="1"/>
</dbReference>
<dbReference type="InterPro" id="IPR003593">
    <property type="entry name" value="AAA+_ATPase"/>
</dbReference>
<dbReference type="SUPFAM" id="SSF48452">
    <property type="entry name" value="TPR-like"/>
    <property type="match status" value="2"/>
</dbReference>
<reference evidence="2 3" key="1">
    <citation type="submission" date="2019-04" db="EMBL/GenBank/DDBJ databases">
        <authorList>
            <person name="Li Y."/>
            <person name="Wang J."/>
        </authorList>
    </citation>
    <scope>NUCLEOTIDE SEQUENCE [LARGE SCALE GENOMIC DNA]</scope>
    <source>
        <strain evidence="2 3">DSM 14668</strain>
    </source>
</reference>